<dbReference type="EMBL" id="CP022542">
    <property type="protein sequence ID" value="ASP23593.1"/>
    <property type="molecule type" value="Genomic_DNA"/>
</dbReference>
<dbReference type="RefSeq" id="WP_198319979.1">
    <property type="nucleotide sequence ID" value="NZ_CP022542.1"/>
</dbReference>
<dbReference type="AlphaFoldDB" id="A0A222EBN2"/>
<dbReference type="Proteomes" id="UP000203589">
    <property type="component" value="Plasmid pSMS3-2"/>
</dbReference>
<evidence type="ECO:0000313" key="4">
    <source>
        <dbReference type="Proteomes" id="UP000203589"/>
    </source>
</evidence>
<geneLocation type="plasmid" evidence="4">
    <name>psms3-2</name>
</geneLocation>
<feature type="domain" description="Glycosyl transferase family 1" evidence="1">
    <location>
        <begin position="194"/>
        <end position="347"/>
    </location>
</feature>
<dbReference type="InterPro" id="IPR001296">
    <property type="entry name" value="Glyco_trans_1"/>
</dbReference>
<dbReference type="KEGG" id="aht:ANTHELSMS3_04695"/>
<protein>
    <submittedName>
        <fullName evidence="3">GDP-mannose-dependent alpha-(1-2)-phosphatidylinositol mannosyltransferase</fullName>
        <ecNumber evidence="3">2.4.1.345</ecNumber>
    </submittedName>
</protein>
<keyword evidence="3" id="KW-0808">Transferase</keyword>
<dbReference type="PANTHER" id="PTHR12526">
    <property type="entry name" value="GLYCOSYLTRANSFERASE"/>
    <property type="match status" value="1"/>
</dbReference>
<proteinExistence type="predicted"/>
<gene>
    <name evidence="3" type="primary">pimA</name>
    <name evidence="3" type="ORF">ANTHELSMS3_04695</name>
</gene>
<evidence type="ECO:0000259" key="2">
    <source>
        <dbReference type="Pfam" id="PF13579"/>
    </source>
</evidence>
<evidence type="ECO:0000259" key="1">
    <source>
        <dbReference type="Pfam" id="PF00534"/>
    </source>
</evidence>
<keyword evidence="3" id="KW-0614">Plasmid</keyword>
<dbReference type="Pfam" id="PF13579">
    <property type="entry name" value="Glyco_trans_4_4"/>
    <property type="match status" value="1"/>
</dbReference>
<keyword evidence="4" id="KW-1185">Reference proteome</keyword>
<keyword evidence="3" id="KW-0328">Glycosyltransferase</keyword>
<dbReference type="InterPro" id="IPR028098">
    <property type="entry name" value="Glyco_trans_4-like_N"/>
</dbReference>
<name>A0A222EBN2_9RHOB</name>
<evidence type="ECO:0000313" key="3">
    <source>
        <dbReference type="EMBL" id="ASP23593.1"/>
    </source>
</evidence>
<dbReference type="Gene3D" id="3.40.50.2000">
    <property type="entry name" value="Glycogen Phosphorylase B"/>
    <property type="match status" value="2"/>
</dbReference>
<dbReference type="SUPFAM" id="SSF53756">
    <property type="entry name" value="UDP-Glycosyltransferase/glycogen phosphorylase"/>
    <property type="match status" value="1"/>
</dbReference>
<organism evidence="3 4">
    <name type="scientific">Antarctobacter heliothermus</name>
    <dbReference type="NCBI Taxonomy" id="74033"/>
    <lineage>
        <taxon>Bacteria</taxon>
        <taxon>Pseudomonadati</taxon>
        <taxon>Pseudomonadota</taxon>
        <taxon>Alphaproteobacteria</taxon>
        <taxon>Rhodobacterales</taxon>
        <taxon>Roseobacteraceae</taxon>
        <taxon>Antarctobacter</taxon>
    </lineage>
</organism>
<sequence>MTDPLRVLLLTSKLSPAAGGLAVSVPGLAHSIDPLPDMEMHVVGTLDPGNPAAAQGWGPRVQGFDVKGPLAGQYAPGMAPAIAALVPDLVDVQGIWTYPSMANLRHARRTGTPYLVTPRGMLDPWARKNSAWKKKIAGALFEQAHLKGALALRATAKMEAQHFRDMGLTNPIAVVPNGLNLPDLAPRTDGALRSILFLSRIHPKKGVDFLLRSWAALQAEFPGWEIVIAGIDENGHEAELKALTQKLCLPRVRFVGEAHGAAKEALYRDADLFVLPTYAENFGLVVAEALAQETPVITTRNAPWQGLEAEGCGWWIAHEQDRLTDTLRAALSRPAADLAAMGRRGRAWVQRDFAMTQVADKMREVYLWASGRGPKPECVHD</sequence>
<dbReference type="Pfam" id="PF00534">
    <property type="entry name" value="Glycos_transf_1"/>
    <property type="match status" value="1"/>
</dbReference>
<feature type="domain" description="Glycosyltransferase subfamily 4-like N-terminal" evidence="2">
    <location>
        <begin position="19"/>
        <end position="178"/>
    </location>
</feature>
<dbReference type="GO" id="GO:0043750">
    <property type="term" value="F:phosphatidylinositol alpha-mannosyltransferase activity"/>
    <property type="evidence" value="ECO:0007669"/>
    <property type="project" value="UniProtKB-EC"/>
</dbReference>
<reference evidence="3 4" key="1">
    <citation type="submission" date="2017-07" db="EMBL/GenBank/DDBJ databases">
        <title>Genome Sequence of Antarctobacter heliothermus Strain SMS3 Isolated from a culture of the Diatom Skeletonema marinoi.</title>
        <authorList>
            <person name="Topel M."/>
            <person name="Pinder M.I.M."/>
            <person name="Johansson O.N."/>
            <person name="Kourtchenko O."/>
            <person name="Godhe A."/>
            <person name="Clarke A.K."/>
        </authorList>
    </citation>
    <scope>NUCLEOTIDE SEQUENCE [LARGE SCALE GENOMIC DNA]</scope>
    <source>
        <strain evidence="3 4">SMS3</strain>
        <plasmid evidence="4">Plasmid psms3-2</plasmid>
    </source>
</reference>
<dbReference type="EC" id="2.4.1.345" evidence="3"/>
<accession>A0A222EBN2</accession>